<gene>
    <name evidence="9" type="ORF">BJ971_002763</name>
</gene>
<keyword evidence="4 5" id="KW-0067">ATP-binding</keyword>
<feature type="region of interest" description="Disordered" evidence="6">
    <location>
        <begin position="284"/>
        <end position="313"/>
    </location>
</feature>
<keyword evidence="10" id="KW-1185">Reference proteome</keyword>
<dbReference type="SMART" id="SM00220">
    <property type="entry name" value="S_TKc"/>
    <property type="match status" value="1"/>
</dbReference>
<evidence type="ECO:0000256" key="3">
    <source>
        <dbReference type="ARBA" id="ARBA00022777"/>
    </source>
</evidence>
<dbReference type="PANTHER" id="PTHR43289">
    <property type="entry name" value="MITOGEN-ACTIVATED PROTEIN KINASE KINASE KINASE 20-RELATED"/>
    <property type="match status" value="1"/>
</dbReference>
<comment type="caution">
    <text evidence="9">The sequence shown here is derived from an EMBL/GenBank/DDBJ whole genome shotgun (WGS) entry which is preliminary data.</text>
</comment>
<evidence type="ECO:0000256" key="7">
    <source>
        <dbReference type="SAM" id="Phobius"/>
    </source>
</evidence>
<evidence type="ECO:0000259" key="8">
    <source>
        <dbReference type="PROSITE" id="PS50011"/>
    </source>
</evidence>
<evidence type="ECO:0000256" key="2">
    <source>
        <dbReference type="ARBA" id="ARBA00022741"/>
    </source>
</evidence>
<feature type="transmembrane region" description="Helical" evidence="7">
    <location>
        <begin position="319"/>
        <end position="338"/>
    </location>
</feature>
<dbReference type="Proteomes" id="UP000578112">
    <property type="component" value="Unassembled WGS sequence"/>
</dbReference>
<dbReference type="GO" id="GO:0005524">
    <property type="term" value="F:ATP binding"/>
    <property type="evidence" value="ECO:0007669"/>
    <property type="project" value="UniProtKB-UniRule"/>
</dbReference>
<dbReference type="PANTHER" id="PTHR43289:SF34">
    <property type="entry name" value="SERINE_THREONINE-PROTEIN KINASE YBDM-RELATED"/>
    <property type="match status" value="1"/>
</dbReference>
<dbReference type="RefSeq" id="WP_239087814.1">
    <property type="nucleotide sequence ID" value="NZ_BOMK01000074.1"/>
</dbReference>
<dbReference type="PROSITE" id="PS50011">
    <property type="entry name" value="PROTEIN_KINASE_DOM"/>
    <property type="match status" value="1"/>
</dbReference>
<keyword evidence="2 5" id="KW-0547">Nucleotide-binding</keyword>
<proteinExistence type="predicted"/>
<dbReference type="GO" id="GO:0004674">
    <property type="term" value="F:protein serine/threonine kinase activity"/>
    <property type="evidence" value="ECO:0007669"/>
    <property type="project" value="TreeGrafter"/>
</dbReference>
<dbReference type="SUPFAM" id="SSF56112">
    <property type="entry name" value="Protein kinase-like (PK-like)"/>
    <property type="match status" value="1"/>
</dbReference>
<dbReference type="InterPro" id="IPR011009">
    <property type="entry name" value="Kinase-like_dom_sf"/>
</dbReference>
<evidence type="ECO:0000256" key="5">
    <source>
        <dbReference type="PROSITE-ProRule" id="PRU10141"/>
    </source>
</evidence>
<feature type="binding site" evidence="5">
    <location>
        <position position="49"/>
    </location>
    <ligand>
        <name>ATP</name>
        <dbReference type="ChEBI" id="CHEBI:30616"/>
    </ligand>
</feature>
<keyword evidence="7" id="KW-1133">Transmembrane helix</keyword>
<feature type="compositionally biased region" description="Low complexity" evidence="6">
    <location>
        <begin position="285"/>
        <end position="303"/>
    </location>
</feature>
<dbReference type="Gene3D" id="3.30.200.20">
    <property type="entry name" value="Phosphorylase Kinase, domain 1"/>
    <property type="match status" value="1"/>
</dbReference>
<evidence type="ECO:0000256" key="6">
    <source>
        <dbReference type="SAM" id="MobiDB-lite"/>
    </source>
</evidence>
<dbReference type="PROSITE" id="PS00108">
    <property type="entry name" value="PROTEIN_KINASE_ST"/>
    <property type="match status" value="1"/>
</dbReference>
<dbReference type="Pfam" id="PF00069">
    <property type="entry name" value="Pkinase"/>
    <property type="match status" value="1"/>
</dbReference>
<keyword evidence="7" id="KW-0812">Transmembrane</keyword>
<keyword evidence="3" id="KW-0418">Kinase</keyword>
<accession>A0A7W7HWU2</accession>
<dbReference type="CDD" id="cd14014">
    <property type="entry name" value="STKc_PknB_like"/>
    <property type="match status" value="1"/>
</dbReference>
<feature type="domain" description="Protein kinase" evidence="8">
    <location>
        <begin position="21"/>
        <end position="274"/>
    </location>
</feature>
<organism evidence="9 10">
    <name type="scientific">Actinoplanes digitatis</name>
    <dbReference type="NCBI Taxonomy" id="1868"/>
    <lineage>
        <taxon>Bacteria</taxon>
        <taxon>Bacillati</taxon>
        <taxon>Actinomycetota</taxon>
        <taxon>Actinomycetes</taxon>
        <taxon>Micromonosporales</taxon>
        <taxon>Micromonosporaceae</taxon>
        <taxon>Actinoplanes</taxon>
    </lineage>
</organism>
<feature type="region of interest" description="Disordered" evidence="6">
    <location>
        <begin position="345"/>
        <end position="400"/>
    </location>
</feature>
<keyword evidence="7" id="KW-0472">Membrane</keyword>
<reference evidence="9 10" key="1">
    <citation type="submission" date="2020-08" db="EMBL/GenBank/DDBJ databases">
        <title>Sequencing the genomes of 1000 actinobacteria strains.</title>
        <authorList>
            <person name="Klenk H.-P."/>
        </authorList>
    </citation>
    <scope>NUCLEOTIDE SEQUENCE [LARGE SCALE GENOMIC DNA]</scope>
    <source>
        <strain evidence="9 10">DSM 43149</strain>
    </source>
</reference>
<dbReference type="InterPro" id="IPR008271">
    <property type="entry name" value="Ser/Thr_kinase_AS"/>
</dbReference>
<dbReference type="Gene3D" id="1.10.510.10">
    <property type="entry name" value="Transferase(Phosphotransferase) domain 1"/>
    <property type="match status" value="1"/>
</dbReference>
<name>A0A7W7HWU2_9ACTN</name>
<dbReference type="EMBL" id="JACHNH010000001">
    <property type="protein sequence ID" value="MBB4762207.1"/>
    <property type="molecule type" value="Genomic_DNA"/>
</dbReference>
<feature type="compositionally biased region" description="Low complexity" evidence="6">
    <location>
        <begin position="356"/>
        <end position="366"/>
    </location>
</feature>
<evidence type="ECO:0000313" key="9">
    <source>
        <dbReference type="EMBL" id="MBB4762207.1"/>
    </source>
</evidence>
<keyword evidence="1" id="KW-0808">Transferase</keyword>
<protein>
    <recommendedName>
        <fullName evidence="8">Protein kinase domain-containing protein</fullName>
    </recommendedName>
</protein>
<dbReference type="InterPro" id="IPR000719">
    <property type="entry name" value="Prot_kinase_dom"/>
</dbReference>
<sequence>MDTASRVSPLRRGDPGRLGGYRVIGRLGSGGMGVVYLATDRDDELVAVKLVHATLVGDPEFRGRFRSEVERARQVPSFCTAEVLDADLDHNPPYLVVEYVDGPSLAEVVEESGPLRSAALHSLAVGVATALTGIHGAGVIHRDLKPGNVLLAPGSPKVIDFGIARAFEATSQHTRTDQMVGTVAYMAPERFSSEPGTPLTAAADVFAWGCVVAYAGTGRTPFHGDSPPATAARILTQPPHLGVLPEPLRGLVELSLSKHPEERPTARELLDLLLGERQPERRRATGFAAPAAAPRTQPARPVTSAPPAPPARRRGHRTLAVLAVLLVLAGLATVALVLKAYAPVGEPRNVGGAPGAGAPETGAAAPRNPPATEPGDLTDPTRGAGPVPAEPDGGEPIIQDALSRPGLWQDSEVPGADADCTVQGVLRVARVDAGAHQCAGPEEEIADDFGVEVTTALQSAGACAAIWFHWDPRAGGQVLRICQGEISVGADLPEDSRVYGRIALDRRIGLRQPVRIHLVIRDGEAQVFRGAQFAGAVPLPEGGPDEGQVLLGLSAEAAGAGPPYAVSFSDVDIRSL</sequence>
<dbReference type="InterPro" id="IPR017441">
    <property type="entry name" value="Protein_kinase_ATP_BS"/>
</dbReference>
<evidence type="ECO:0000256" key="4">
    <source>
        <dbReference type="ARBA" id="ARBA00022840"/>
    </source>
</evidence>
<evidence type="ECO:0000256" key="1">
    <source>
        <dbReference type="ARBA" id="ARBA00022679"/>
    </source>
</evidence>
<dbReference type="AlphaFoldDB" id="A0A7W7HWU2"/>
<dbReference type="PROSITE" id="PS00107">
    <property type="entry name" value="PROTEIN_KINASE_ATP"/>
    <property type="match status" value="1"/>
</dbReference>
<evidence type="ECO:0000313" key="10">
    <source>
        <dbReference type="Proteomes" id="UP000578112"/>
    </source>
</evidence>